<dbReference type="Proteomes" id="UP000006591">
    <property type="component" value="Chromosome 4"/>
</dbReference>
<reference evidence="2" key="1">
    <citation type="submission" date="2015-04" db="UniProtKB">
        <authorList>
            <consortium name="EnsemblPlants"/>
        </authorList>
    </citation>
    <scope>IDENTIFICATION</scope>
    <source>
        <strain evidence="2">SL10</strain>
    </source>
</reference>
<evidence type="ECO:0000313" key="2">
    <source>
        <dbReference type="EnsemblPlants" id="ONIVA04G11800.1"/>
    </source>
</evidence>
<feature type="compositionally biased region" description="Polar residues" evidence="1">
    <location>
        <begin position="139"/>
        <end position="149"/>
    </location>
</feature>
<proteinExistence type="predicted"/>
<protein>
    <submittedName>
        <fullName evidence="2">Uncharacterized protein</fullName>
    </submittedName>
</protein>
<evidence type="ECO:0000256" key="1">
    <source>
        <dbReference type="SAM" id="MobiDB-lite"/>
    </source>
</evidence>
<dbReference type="HOGENOM" id="CLU_1752656_0_0_1"/>
<keyword evidence="3" id="KW-1185">Reference proteome</keyword>
<evidence type="ECO:0000313" key="3">
    <source>
        <dbReference type="Proteomes" id="UP000006591"/>
    </source>
</evidence>
<sequence>MDAQHLRAVLHAPADPCNEISRPLANDVIHIRSYAKTERIQGRSMVKHQQVRVEIPYLPPFLPDGAWEILAVEVEARQGTPQIPPPLGQHARLHRLPGGEGGQDGVEEAIRQSAQPIAGGSGSDEARFTYMTPPASAPPLQTSRTAAVD</sequence>
<reference evidence="2" key="2">
    <citation type="submission" date="2018-04" db="EMBL/GenBank/DDBJ databases">
        <title>OnivRS2 (Oryza nivara Reference Sequence Version 2).</title>
        <authorList>
            <person name="Zhang J."/>
            <person name="Kudrna D."/>
            <person name="Lee S."/>
            <person name="Talag J."/>
            <person name="Rajasekar S."/>
            <person name="Welchert J."/>
            <person name="Hsing Y.-I."/>
            <person name="Wing R.A."/>
        </authorList>
    </citation>
    <scope>NUCLEOTIDE SEQUENCE [LARGE SCALE GENOMIC DNA]</scope>
    <source>
        <strain evidence="2">SL10</strain>
    </source>
</reference>
<accession>A0A0E0H183</accession>
<dbReference type="AlphaFoldDB" id="A0A0E0H183"/>
<dbReference type="EnsemblPlants" id="ONIVA04G11800.1">
    <property type="protein sequence ID" value="ONIVA04G11800.1"/>
    <property type="gene ID" value="ONIVA04G11800"/>
</dbReference>
<feature type="region of interest" description="Disordered" evidence="1">
    <location>
        <begin position="80"/>
        <end position="149"/>
    </location>
</feature>
<organism evidence="2">
    <name type="scientific">Oryza nivara</name>
    <name type="common">Indian wild rice</name>
    <name type="synonym">Oryza sativa f. spontanea</name>
    <dbReference type="NCBI Taxonomy" id="4536"/>
    <lineage>
        <taxon>Eukaryota</taxon>
        <taxon>Viridiplantae</taxon>
        <taxon>Streptophyta</taxon>
        <taxon>Embryophyta</taxon>
        <taxon>Tracheophyta</taxon>
        <taxon>Spermatophyta</taxon>
        <taxon>Magnoliopsida</taxon>
        <taxon>Liliopsida</taxon>
        <taxon>Poales</taxon>
        <taxon>Poaceae</taxon>
        <taxon>BOP clade</taxon>
        <taxon>Oryzoideae</taxon>
        <taxon>Oryzeae</taxon>
        <taxon>Oryzinae</taxon>
        <taxon>Oryza</taxon>
    </lineage>
</organism>
<dbReference type="Gramene" id="ONIVA04G11800.1">
    <property type="protein sequence ID" value="ONIVA04G11800.1"/>
    <property type="gene ID" value="ONIVA04G11800"/>
</dbReference>
<name>A0A0E0H183_ORYNI</name>